<evidence type="ECO:0000313" key="2">
    <source>
        <dbReference type="Proteomes" id="UP000613193"/>
    </source>
</evidence>
<dbReference type="Proteomes" id="UP000613193">
    <property type="component" value="Unassembled WGS sequence"/>
</dbReference>
<protein>
    <submittedName>
        <fullName evidence="1">Uncharacterized protein</fullName>
    </submittedName>
</protein>
<organism evidence="1 2">
    <name type="scientific">Mucilaginibacter segetis</name>
    <dbReference type="NCBI Taxonomy" id="2793071"/>
    <lineage>
        <taxon>Bacteria</taxon>
        <taxon>Pseudomonadati</taxon>
        <taxon>Bacteroidota</taxon>
        <taxon>Sphingobacteriia</taxon>
        <taxon>Sphingobacteriales</taxon>
        <taxon>Sphingobacteriaceae</taxon>
        <taxon>Mucilaginibacter</taxon>
    </lineage>
</organism>
<accession>A0A934PT19</accession>
<dbReference type="EMBL" id="JAEHFW010000001">
    <property type="protein sequence ID" value="MBK0378900.1"/>
    <property type="molecule type" value="Genomic_DNA"/>
</dbReference>
<dbReference type="AlphaFoldDB" id="A0A934PT19"/>
<evidence type="ECO:0000313" key="1">
    <source>
        <dbReference type="EMBL" id="MBK0378900.1"/>
    </source>
</evidence>
<keyword evidence="2" id="KW-1185">Reference proteome</keyword>
<sequence>MYAEDNAKYVFSASGPNDILYNQYKIASSSTDQKKIDELRMLEQALKYKFRQKKNKLKINSQNFLNKSQINLYKIYSDSLIITDSLIIAEDMRLRRSFIAANKATFYTPYLINQAADLFENYDFYKNVLGNLNEKIKESSYTKEAEERLKAVTKLYKGAKVPEIAGQDIKRQEYQNRLQ</sequence>
<name>A0A934PT19_9SPHI</name>
<dbReference type="RefSeq" id="WP_200065347.1">
    <property type="nucleotide sequence ID" value="NZ_JAEHFW010000001.1"/>
</dbReference>
<comment type="caution">
    <text evidence="1">The sequence shown here is derived from an EMBL/GenBank/DDBJ whole genome shotgun (WGS) entry which is preliminary data.</text>
</comment>
<reference evidence="1" key="1">
    <citation type="submission" date="2020-12" db="EMBL/GenBank/DDBJ databases">
        <title>Bacterial novel species Mucilaginibacter sp. SD-g isolated from soil.</title>
        <authorList>
            <person name="Jung H.-Y."/>
        </authorList>
    </citation>
    <scope>NUCLEOTIDE SEQUENCE</scope>
    <source>
        <strain evidence="1">SD-g</strain>
    </source>
</reference>
<gene>
    <name evidence="1" type="ORF">I5M19_06255</name>
</gene>
<proteinExistence type="predicted"/>